<keyword evidence="2" id="KW-1185">Reference proteome</keyword>
<name>F2PXC1_TRIEC</name>
<sequence>MHPPPFGPSGHHPPDIHSTAHRSDFYVQSSHMPMRVLFACVVDKHARTVRHVSPGNEDTSAFWLLSSRPGYCHLIDPDFDPGGFHASDAKHRTWWISTLCLAFTA</sequence>
<accession>F2PXC1</accession>
<proteinExistence type="predicted"/>
<organism evidence="1 2">
    <name type="scientific">Trichophyton equinum (strain ATCC MYA-4606 / CBS 127.97)</name>
    <name type="common">Horse ringworm fungus</name>
    <dbReference type="NCBI Taxonomy" id="559882"/>
    <lineage>
        <taxon>Eukaryota</taxon>
        <taxon>Fungi</taxon>
        <taxon>Dikarya</taxon>
        <taxon>Ascomycota</taxon>
        <taxon>Pezizomycotina</taxon>
        <taxon>Eurotiomycetes</taxon>
        <taxon>Eurotiomycetidae</taxon>
        <taxon>Onygenales</taxon>
        <taxon>Arthrodermataceae</taxon>
        <taxon>Trichophyton</taxon>
    </lineage>
</organism>
<evidence type="ECO:0000313" key="1">
    <source>
        <dbReference type="EMBL" id="EGE06539.1"/>
    </source>
</evidence>
<dbReference type="AlphaFoldDB" id="F2PXC1"/>
<gene>
    <name evidence="1" type="ORF">TEQG_05539</name>
</gene>
<dbReference type="HOGENOM" id="CLU_2238520_0_0_1"/>
<dbReference type="VEuPathDB" id="FungiDB:TEQG_05539"/>
<protein>
    <submittedName>
        <fullName evidence="1">Uncharacterized protein</fullName>
    </submittedName>
</protein>
<dbReference type="Proteomes" id="UP000009169">
    <property type="component" value="Unassembled WGS sequence"/>
</dbReference>
<reference evidence="2" key="1">
    <citation type="journal article" date="2012" name="MBio">
        <title>Comparative genome analysis of Trichophyton rubrum and related dermatophytes reveals candidate genes involved in infection.</title>
        <authorList>
            <person name="Martinez D.A."/>
            <person name="Oliver B.G."/>
            <person name="Graeser Y."/>
            <person name="Goldberg J.M."/>
            <person name="Li W."/>
            <person name="Martinez-Rossi N.M."/>
            <person name="Monod M."/>
            <person name="Shelest E."/>
            <person name="Barton R.C."/>
            <person name="Birch E."/>
            <person name="Brakhage A.A."/>
            <person name="Chen Z."/>
            <person name="Gurr S.J."/>
            <person name="Heiman D."/>
            <person name="Heitman J."/>
            <person name="Kosti I."/>
            <person name="Rossi A."/>
            <person name="Saif S."/>
            <person name="Samalova M."/>
            <person name="Saunders C.W."/>
            <person name="Shea T."/>
            <person name="Summerbell R.C."/>
            <person name="Xu J."/>
            <person name="Young S."/>
            <person name="Zeng Q."/>
            <person name="Birren B.W."/>
            <person name="Cuomo C.A."/>
            <person name="White T.C."/>
        </authorList>
    </citation>
    <scope>NUCLEOTIDE SEQUENCE [LARGE SCALE GENOMIC DNA]</scope>
    <source>
        <strain evidence="2">ATCC MYA-4606 / CBS 127.97</strain>
    </source>
</reference>
<evidence type="ECO:0000313" key="2">
    <source>
        <dbReference type="Proteomes" id="UP000009169"/>
    </source>
</evidence>
<dbReference type="EMBL" id="DS995748">
    <property type="protein sequence ID" value="EGE06539.1"/>
    <property type="molecule type" value="Genomic_DNA"/>
</dbReference>